<dbReference type="HOGENOM" id="CLU_2125120_0_0_1"/>
<dbReference type="Gramene" id="OPUNC06G13410.1">
    <property type="protein sequence ID" value="OPUNC06G13410.1"/>
    <property type="gene ID" value="OPUNC06G13410"/>
</dbReference>
<protein>
    <submittedName>
        <fullName evidence="1">Uncharacterized protein</fullName>
    </submittedName>
</protein>
<evidence type="ECO:0000313" key="2">
    <source>
        <dbReference type="Proteomes" id="UP000026962"/>
    </source>
</evidence>
<name>A0A0E0LBH7_ORYPU</name>
<organism evidence="1">
    <name type="scientific">Oryza punctata</name>
    <name type="common">Red rice</name>
    <dbReference type="NCBI Taxonomy" id="4537"/>
    <lineage>
        <taxon>Eukaryota</taxon>
        <taxon>Viridiplantae</taxon>
        <taxon>Streptophyta</taxon>
        <taxon>Embryophyta</taxon>
        <taxon>Tracheophyta</taxon>
        <taxon>Spermatophyta</taxon>
        <taxon>Magnoliopsida</taxon>
        <taxon>Liliopsida</taxon>
        <taxon>Poales</taxon>
        <taxon>Poaceae</taxon>
        <taxon>BOP clade</taxon>
        <taxon>Oryzoideae</taxon>
        <taxon>Oryzeae</taxon>
        <taxon>Oryzinae</taxon>
        <taxon>Oryza</taxon>
    </lineage>
</organism>
<dbReference type="AlphaFoldDB" id="A0A0E0LBH7"/>
<accession>A0A0E0LBH7</accession>
<reference evidence="1" key="2">
    <citation type="submission" date="2018-05" db="EMBL/GenBank/DDBJ databases">
        <title>OpunRS2 (Oryza punctata Reference Sequence Version 2).</title>
        <authorList>
            <person name="Zhang J."/>
            <person name="Kudrna D."/>
            <person name="Lee S."/>
            <person name="Talag J."/>
            <person name="Welchert J."/>
            <person name="Wing R.A."/>
        </authorList>
    </citation>
    <scope>NUCLEOTIDE SEQUENCE [LARGE SCALE GENOMIC DNA]</scope>
</reference>
<reference evidence="1" key="1">
    <citation type="submission" date="2015-04" db="UniProtKB">
        <authorList>
            <consortium name="EnsemblPlants"/>
        </authorList>
    </citation>
    <scope>IDENTIFICATION</scope>
</reference>
<proteinExistence type="predicted"/>
<sequence>MASCYWKMRQGVVKQHEFSLSIYTTSKVMHLLPTTTSACMVFHRLIVYHQYLYNKIGLREVPTILNSSLRNNTPQIAVTLPVRPVVEADQTATTLLVKPDVVVGPTRRAMLTRL</sequence>
<keyword evidence="2" id="KW-1185">Reference proteome</keyword>
<dbReference type="EnsemblPlants" id="OPUNC06G13410.1">
    <property type="protein sequence ID" value="OPUNC06G13410.1"/>
    <property type="gene ID" value="OPUNC06G13410"/>
</dbReference>
<evidence type="ECO:0000313" key="1">
    <source>
        <dbReference type="EnsemblPlants" id="OPUNC06G13410.1"/>
    </source>
</evidence>
<dbReference type="Proteomes" id="UP000026962">
    <property type="component" value="Chromosome 6"/>
</dbReference>